<evidence type="ECO:0000313" key="2">
    <source>
        <dbReference type="EMBL" id="WLQ34359.1"/>
    </source>
</evidence>
<dbReference type="Gene3D" id="1.10.260.40">
    <property type="entry name" value="lambda repressor-like DNA-binding domains"/>
    <property type="match status" value="1"/>
</dbReference>
<accession>A0ABY9HIY4</accession>
<organism evidence="2 3">
    <name type="scientific">Streptomyces castrisilvae</name>
    <dbReference type="NCBI Taxonomy" id="3033811"/>
    <lineage>
        <taxon>Bacteria</taxon>
        <taxon>Bacillati</taxon>
        <taxon>Actinomycetota</taxon>
        <taxon>Actinomycetes</taxon>
        <taxon>Kitasatosporales</taxon>
        <taxon>Streptomycetaceae</taxon>
        <taxon>Streptomyces</taxon>
    </lineage>
</organism>
<keyword evidence="3" id="KW-1185">Reference proteome</keyword>
<gene>
    <name evidence="2" type="ORF">P8A18_13325</name>
</gene>
<dbReference type="InterPro" id="IPR010982">
    <property type="entry name" value="Lambda_DNA-bd_dom_sf"/>
</dbReference>
<dbReference type="RefSeq" id="WP_306054471.1">
    <property type="nucleotide sequence ID" value="NZ_CP120997.1"/>
</dbReference>
<sequence>MATRKEIDGSAGVPQFYGKELRFKREEAGLTLEGLTEGSFFSITFLSEVEHGNRRMPPELAQHVDRVLRTDGFFRRRCEDVRGAKQGAHASFFAGVAEVEVRARTIYEWSGTLVPGLLQTPAYARAVIQATHPLDTPEEVQAKIDVRQERAKLFDNPKKPEYWVVLHESLIRHPLLEPAEMAEQLDHIAAFVRSRRVVVQILPWNAATRPISELPLLLMDFDDEPPLLYTEGPYHGQTIDDPGLVKQYRRAYDRFRAAALPPEVSLALLEKAAEEYRHGQHHP</sequence>
<dbReference type="Proteomes" id="UP001239522">
    <property type="component" value="Chromosome"/>
</dbReference>
<evidence type="ECO:0000259" key="1">
    <source>
        <dbReference type="Pfam" id="PF19054"/>
    </source>
</evidence>
<dbReference type="EMBL" id="CP120997">
    <property type="protein sequence ID" value="WLQ34359.1"/>
    <property type="molecule type" value="Genomic_DNA"/>
</dbReference>
<name>A0ABY9HIY4_9ACTN</name>
<dbReference type="SUPFAM" id="SSF47413">
    <property type="entry name" value="lambda repressor-like DNA-binding domains"/>
    <property type="match status" value="1"/>
</dbReference>
<dbReference type="Pfam" id="PF19054">
    <property type="entry name" value="DUF5753"/>
    <property type="match status" value="1"/>
</dbReference>
<feature type="domain" description="DUF5753" evidence="1">
    <location>
        <begin position="95"/>
        <end position="271"/>
    </location>
</feature>
<reference evidence="2 3" key="1">
    <citation type="submission" date="2023-03" db="EMBL/GenBank/DDBJ databases">
        <title>Isolation and description of six Streptomyces strains from soil environments, able to metabolize different microbial glucans.</title>
        <authorList>
            <person name="Widen T."/>
            <person name="Larsbrink J."/>
        </authorList>
    </citation>
    <scope>NUCLEOTIDE SEQUENCE [LARGE SCALE GENOMIC DNA]</scope>
    <source>
        <strain evidence="2 3">Mut1</strain>
    </source>
</reference>
<proteinExistence type="predicted"/>
<dbReference type="InterPro" id="IPR001387">
    <property type="entry name" value="Cro/C1-type_HTH"/>
</dbReference>
<dbReference type="InterPro" id="IPR043917">
    <property type="entry name" value="DUF5753"/>
</dbReference>
<evidence type="ECO:0000313" key="3">
    <source>
        <dbReference type="Proteomes" id="UP001239522"/>
    </source>
</evidence>
<protein>
    <submittedName>
        <fullName evidence="2">Helix-turn-helix transcriptional regulator</fullName>
    </submittedName>
</protein>
<dbReference type="CDD" id="cd00093">
    <property type="entry name" value="HTH_XRE"/>
    <property type="match status" value="1"/>
</dbReference>